<evidence type="ECO:0000256" key="6">
    <source>
        <dbReference type="SAM" id="MobiDB-lite"/>
    </source>
</evidence>
<feature type="region of interest" description="Disordered" evidence="6">
    <location>
        <begin position="2155"/>
        <end position="2188"/>
    </location>
</feature>
<feature type="region of interest" description="Disordered" evidence="6">
    <location>
        <begin position="1226"/>
        <end position="1280"/>
    </location>
</feature>
<feature type="domain" description="AAA+ ATPase" evidence="7">
    <location>
        <begin position="1611"/>
        <end position="1729"/>
    </location>
</feature>
<keyword evidence="9" id="KW-1185">Reference proteome</keyword>
<dbReference type="PRINTS" id="PR00819">
    <property type="entry name" value="CBXCFQXSUPER"/>
</dbReference>
<feature type="compositionally biased region" description="Pro residues" evidence="6">
    <location>
        <begin position="2172"/>
        <end position="2182"/>
    </location>
</feature>
<comment type="caution">
    <text evidence="8">The sequence shown here is derived from an EMBL/GenBank/DDBJ whole genome shotgun (WGS) entry which is preliminary data.</text>
</comment>
<name>A0ABR4BEM4_9LECA</name>
<feature type="coiled-coil region" evidence="5">
    <location>
        <begin position="1143"/>
        <end position="1173"/>
    </location>
</feature>
<dbReference type="InterPro" id="IPR000641">
    <property type="entry name" value="CbxX/CfxQ"/>
</dbReference>
<evidence type="ECO:0000256" key="1">
    <source>
        <dbReference type="ARBA" id="ARBA00010378"/>
    </source>
</evidence>
<comment type="similarity">
    <text evidence="1">Belongs to the CbxX/CfxQ family.</text>
</comment>
<proteinExistence type="inferred from homology"/>
<dbReference type="PANTHER" id="PTHR43392:SF2">
    <property type="entry name" value="AAA-TYPE ATPASE FAMILY PROTEIN _ ANKYRIN REPEAT FAMILY PROTEIN"/>
    <property type="match status" value="1"/>
</dbReference>
<dbReference type="Pfam" id="PF13087">
    <property type="entry name" value="AAA_12"/>
    <property type="match status" value="1"/>
</dbReference>
<reference evidence="8 9" key="1">
    <citation type="submission" date="2024-09" db="EMBL/GenBank/DDBJ databases">
        <title>Rethinking Asexuality: The Enigmatic Case of Functional Sexual Genes in Lepraria (Stereocaulaceae).</title>
        <authorList>
            <person name="Doellman M."/>
            <person name="Sun Y."/>
            <person name="Barcenas-Pena A."/>
            <person name="Lumbsch H.T."/>
            <person name="Grewe F."/>
        </authorList>
    </citation>
    <scope>NUCLEOTIDE SEQUENCE [LARGE SCALE GENOMIC DNA]</scope>
    <source>
        <strain evidence="8 9">Grewe 0041</strain>
    </source>
</reference>
<feature type="domain" description="AAA+ ATPase" evidence="7">
    <location>
        <begin position="1890"/>
        <end position="2027"/>
    </location>
</feature>
<dbReference type="CDD" id="cd18808">
    <property type="entry name" value="SF1_C_Upf1"/>
    <property type="match status" value="1"/>
</dbReference>
<dbReference type="InterPro" id="IPR003593">
    <property type="entry name" value="AAA+_ATPase"/>
</dbReference>
<gene>
    <name evidence="8" type="ORF">ABVK25_004644</name>
</gene>
<evidence type="ECO:0000256" key="4">
    <source>
        <dbReference type="ARBA" id="ARBA00022840"/>
    </source>
</evidence>
<dbReference type="Proteomes" id="UP001590951">
    <property type="component" value="Unassembled WGS sequence"/>
</dbReference>
<dbReference type="InterPro" id="IPR041679">
    <property type="entry name" value="DNA2/NAM7-like_C"/>
</dbReference>
<dbReference type="InterPro" id="IPR027417">
    <property type="entry name" value="P-loop_NTPase"/>
</dbReference>
<dbReference type="InterPro" id="IPR047187">
    <property type="entry name" value="SF1_C_Upf1"/>
</dbReference>
<dbReference type="CDD" id="cd00009">
    <property type="entry name" value="AAA"/>
    <property type="match status" value="2"/>
</dbReference>
<dbReference type="InterPro" id="IPR050773">
    <property type="entry name" value="CbxX/CfxQ_RuBisCO_ESX"/>
</dbReference>
<accession>A0ABR4BEM4</accession>
<evidence type="ECO:0000313" key="8">
    <source>
        <dbReference type="EMBL" id="KAL2055306.1"/>
    </source>
</evidence>
<keyword evidence="3" id="KW-0378">Hydrolase</keyword>
<keyword evidence="4" id="KW-0067">ATP-binding</keyword>
<feature type="domain" description="AAA+ ATPase" evidence="7">
    <location>
        <begin position="491"/>
        <end position="1029"/>
    </location>
</feature>
<dbReference type="PANTHER" id="PTHR43392">
    <property type="entry name" value="AAA-TYPE ATPASE FAMILY PROTEIN / ANKYRIN REPEAT FAMILY PROTEIN"/>
    <property type="match status" value="1"/>
</dbReference>
<feature type="coiled-coil region" evidence="5">
    <location>
        <begin position="2204"/>
        <end position="2304"/>
    </location>
</feature>
<dbReference type="CDD" id="cd06008">
    <property type="entry name" value="NF-X1-zinc-finger"/>
    <property type="match status" value="1"/>
</dbReference>
<keyword evidence="3" id="KW-0347">Helicase</keyword>
<dbReference type="Pfam" id="PF13086">
    <property type="entry name" value="AAA_11"/>
    <property type="match status" value="1"/>
</dbReference>
<dbReference type="CDD" id="cd06503">
    <property type="entry name" value="ATP-synt_Fo_b"/>
    <property type="match status" value="1"/>
</dbReference>
<evidence type="ECO:0000256" key="5">
    <source>
        <dbReference type="SAM" id="Coils"/>
    </source>
</evidence>
<dbReference type="Gene3D" id="3.40.50.300">
    <property type="entry name" value="P-loop containing nucleotide triphosphate hydrolases"/>
    <property type="match status" value="6"/>
</dbReference>
<dbReference type="Pfam" id="PF17866">
    <property type="entry name" value="AAA_lid_6"/>
    <property type="match status" value="1"/>
</dbReference>
<dbReference type="InterPro" id="IPR041677">
    <property type="entry name" value="DNA2/NAM7_AAA_11"/>
</dbReference>
<organism evidence="8 9">
    <name type="scientific">Lepraria finkii</name>
    <dbReference type="NCBI Taxonomy" id="1340010"/>
    <lineage>
        <taxon>Eukaryota</taxon>
        <taxon>Fungi</taxon>
        <taxon>Dikarya</taxon>
        <taxon>Ascomycota</taxon>
        <taxon>Pezizomycotina</taxon>
        <taxon>Lecanoromycetes</taxon>
        <taxon>OSLEUM clade</taxon>
        <taxon>Lecanoromycetidae</taxon>
        <taxon>Lecanorales</taxon>
        <taxon>Lecanorineae</taxon>
        <taxon>Stereocaulaceae</taxon>
        <taxon>Lepraria</taxon>
    </lineage>
</organism>
<keyword evidence="2" id="KW-0547">Nucleotide-binding</keyword>
<evidence type="ECO:0000259" key="7">
    <source>
        <dbReference type="SMART" id="SM00382"/>
    </source>
</evidence>
<feature type="compositionally biased region" description="Polar residues" evidence="6">
    <location>
        <begin position="1238"/>
        <end position="1265"/>
    </location>
</feature>
<sequence>MTTPTTSSTDPSRAAKLAKFFNTIISGAQSLKTAKNGDLFLEALCDQPDVPTCIEKIISSQAGLSSIQTSLRFNASTSFQNGRATAFLRFIQSPTLKTIYGGDYLHSVILHVVEPPLFWNPFVSSFRNGLLSAEAQQCFGFLLSELLCLPCKGGAPYLSIAQDDSIQATFLNSTSFEVRTIGQKLKHIVSAFYSAGEEDSGFGPGGRHDNDFVDFREIAIHPTADELLSKEEPFLRVAQSVDSPGNEEKRLGYHLDNQFRLLRQDMLLELREELQIVFGEQKGRRKGIVVDGFTLLGVTCGDQKKPLPWGLRLQCKSDLPQLANVKLKDPKEPKERREFLIQNRNIFKHQSLTCLIIDGEIISFPTIHREVDDLAQKPPIVTLQFIDRTSTSKALLRLKTAKRVKLVQIDTAVFAFEPVLRGLQKLWNMPLVDEILFWKSYSVTRPPSHAPTALIDELERNPTQELRNILGLTKSIKLDESQSTSLLSGLKQRVSLIQGPPGTGKSFIGALIAKAIYDFTEKVIFVVCFKNHALDQFLEDLLDIGIPSEDMVRLGGQSTARTKCMALHGQATSTSLPKAFYKAIDEPRAKTDALAYCLHASFARYQSANTKQADLMEYLEFSEADFYEALTVPIAEDGSVRVGRRGKAVNEFYLLERWSRGEDAGIFRDQICDTSQRIWQMPNSARQTSLSTWKHEILNQQVSELYDTAEKYNAAHGELDRMLKRKNASVIGSKRVVACTTTAAAKYAQELQASSRDVLLVEEAGEILESHILTALASGTQQLVLIGDHKQLRPKVNYPLSVEKGEGYDLNRSLFERLVLKGFPHQILTQQHRMRPEISSLVSALTYPDLSDAPKTQGRPDIRGLQDNVIFVSHDHREIEAKEMANAKEMTSISSKQNQYEVDMVLKCVRYLAQQGYGTEKIVVLTPYLGQLQLLQTVLSKDNDPVLNDLDSFDLIRAGLLPAASAKVSQGKIRLATIDNYQGEESDIVVASLTRSNTAGDIGFMAFPQRLNVLLSRARDGLILLGNIETFANARKGKEIWIQLFELLKRGGHIYDGLPVKCERHPKRTSILREAIDFEVECPDGGCSEPCGTMLNCGLHLCPQKCHQLHDHSKVPCEHVMRDKCPKGHAKSWKCHKPPPKSCSKCEADARRIQKEMQKALELQEKRDREDQEHSRQIAKIDALLEDERQRVKDAQLSKERAWAVQQKEQDLANAKALTDRMFEAKPQPKSAAAHTTPVKSSPLITESQSATPSADKNPSGSNEKSAAGGKRPRESHAKQEWELQKRMENATNDSIDSLMEMIGLEEVKLQVLRIKAKIEMCVRQGSDMKEDRLNVVFLGNPGTGKTTVARLYAKILTSLGALPADAFVETTGSRLANDGVAGVKKHIEGIQNTGGGALFVDEAYQLADQHNQGGKTVLDFLLAEMENNVGKIVFILAGYNKEMEKFFEHNPGLTSRVPYKLQFADYEDDELLWMLQQIIDKKYNGRMSIEDGRDGLYMRIVVRRIGRGRGRPGFGNARALQTTYSRISERLAERLSHERRDGLCPDDFHLSKEDLIGPDPSKTILKSVAWERLQELIGLQAVKESIKVMIDRISLNYRRELDEKELVEVSLNRVFLGSPGTGKTSVGKLYGQILVDLGLLSNGEVVVKNPADFIGAFIGHSESNTKAILAATVGKVLIIDEAYMLYTGTGATGNQSDSFKTAVIDTMVAEVQSVPGEDRCVLLLGYKEQIVKMFQNVNPGLSRRFAIENAFHFEDFTDDELLEILELKLKNQDLQATKEAKTVAIEVLSRGRNRPNFGNAGEVDNLLNLAKNQHQSRQSSKPASERSFEIIFEPQDFDPDFQRGANASTNLQKLFADVVGCDEIIDKLAGYQQIAHNMKARGRQSRGLIPTNFLFKGPPGTGKTTTARKMGQVFFDLGMLSAVEVIECSATDLIGSYVGHTGPKTRAQLEKALGKVLFVDEAYRLAEGKFATEAVNEMVDLLTKPNFIDKIVVILAGYDNDIDNLICVNPGLSSRFPEQIVFKNMGPEHLLQILERKINQQGIETPPLTDTQSEVHLQMVRLLNQHAALPSWGNARDIDTLAKNMIGSVFRSKASTNDRLAISSADVLHYTKAMLHERKGRVANAARKSPLELLQGKPEAPQALAPLLSLEPPVSQASKTAAPPGETEKSPPSPLPPPPPHEATAKRDDGVPDEVWIQLQADIQATEAARKATEDEIKSQEEDLSAALAQENERIEALKKLEQAKARDEAEAQELKRKQEEARLREQAARIAREKAIAEIERIRRLQEEKKKHEARVQAKLRNMGVCRQGYRWTKQAYGYRCEGGTHYVSGEQLGL</sequence>
<dbReference type="Pfam" id="PF00004">
    <property type="entry name" value="AAA"/>
    <property type="match status" value="3"/>
</dbReference>
<evidence type="ECO:0000256" key="2">
    <source>
        <dbReference type="ARBA" id="ARBA00022741"/>
    </source>
</evidence>
<evidence type="ECO:0000256" key="3">
    <source>
        <dbReference type="ARBA" id="ARBA00022806"/>
    </source>
</evidence>
<dbReference type="InterPro" id="IPR041627">
    <property type="entry name" value="AAA_lid_6"/>
</dbReference>
<dbReference type="CDD" id="cd17936">
    <property type="entry name" value="EEXXEc_NFX1"/>
    <property type="match status" value="1"/>
</dbReference>
<dbReference type="SUPFAM" id="SSF52540">
    <property type="entry name" value="P-loop containing nucleoside triphosphate hydrolases"/>
    <property type="match status" value="4"/>
</dbReference>
<protein>
    <recommendedName>
        <fullName evidence="7">AAA+ ATPase domain-containing protein</fullName>
    </recommendedName>
</protein>
<dbReference type="EMBL" id="JBHFEH010000012">
    <property type="protein sequence ID" value="KAL2055306.1"/>
    <property type="molecule type" value="Genomic_DNA"/>
</dbReference>
<dbReference type="SMART" id="SM00382">
    <property type="entry name" value="AAA"/>
    <property type="match status" value="4"/>
</dbReference>
<feature type="domain" description="AAA+ ATPase" evidence="7">
    <location>
        <begin position="1332"/>
        <end position="1464"/>
    </location>
</feature>
<keyword evidence="5" id="KW-0175">Coiled coil</keyword>
<dbReference type="InterPro" id="IPR003959">
    <property type="entry name" value="ATPase_AAA_core"/>
</dbReference>
<dbReference type="Gene3D" id="1.10.8.60">
    <property type="match status" value="2"/>
</dbReference>
<evidence type="ECO:0000313" key="9">
    <source>
        <dbReference type="Proteomes" id="UP001590951"/>
    </source>
</evidence>